<evidence type="ECO:0000259" key="2">
    <source>
        <dbReference type="Pfam" id="PF14378"/>
    </source>
</evidence>
<reference evidence="3 4" key="1">
    <citation type="submission" date="2024-09" db="EMBL/GenBank/DDBJ databases">
        <authorList>
            <person name="Sun Q."/>
            <person name="Mori K."/>
        </authorList>
    </citation>
    <scope>NUCLEOTIDE SEQUENCE [LARGE SCALE GENOMIC DNA]</scope>
    <source>
        <strain evidence="3 4">CICC 11035S</strain>
    </source>
</reference>
<keyword evidence="1" id="KW-0812">Transmembrane</keyword>
<dbReference type="RefSeq" id="WP_323748322.1">
    <property type="nucleotide sequence ID" value="NZ_JAPCWC010000008.1"/>
</dbReference>
<dbReference type="Proteomes" id="UP001589858">
    <property type="component" value="Unassembled WGS sequence"/>
</dbReference>
<feature type="transmembrane region" description="Helical" evidence="1">
    <location>
        <begin position="292"/>
        <end position="313"/>
    </location>
</feature>
<feature type="transmembrane region" description="Helical" evidence="1">
    <location>
        <begin position="30"/>
        <end position="48"/>
    </location>
</feature>
<sequence>MAAAHDAQAAAMATALAALRKSGPRLRRHLLVALLVSLCVLSLLMRRAALHIDPWHGDNLPFYGAGLALLILRFGLPRSDWRHAVPVARFSEYAALFTLISLMGATASYPVAALTHGYADAALQRIDLALGFDWLACYRRVAAHPLLQLLGTAAYRSIYFTPAVLLAHAAWTGRQGRAYEFLAAFWLAAVITLGVFSLMPAVGPFSYLWHGAIPYMPESELWQQGLIPGLRAHSVTQVDIAHLRGIVSAPSFHTAAAVLYIAAGWRIAGLRWPIVTLNTAMLLSTPVEGTHYLIDMIIGAAVAGVSLSLVMAYRAMLRRSGAREAGLLAA</sequence>
<comment type="caution">
    <text evidence="3">The sequence shown here is derived from an EMBL/GenBank/DDBJ whole genome shotgun (WGS) entry which is preliminary data.</text>
</comment>
<keyword evidence="1" id="KW-0472">Membrane</keyword>
<feature type="transmembrane region" description="Helical" evidence="1">
    <location>
        <begin position="183"/>
        <end position="209"/>
    </location>
</feature>
<evidence type="ECO:0000313" key="4">
    <source>
        <dbReference type="Proteomes" id="UP001589858"/>
    </source>
</evidence>
<dbReference type="InterPro" id="IPR026841">
    <property type="entry name" value="Aur1/Ipt1"/>
</dbReference>
<dbReference type="EMBL" id="JBHLTM010000086">
    <property type="protein sequence ID" value="MFC0687521.1"/>
    <property type="molecule type" value="Genomic_DNA"/>
</dbReference>
<accession>A0ABV6SE51</accession>
<feature type="transmembrane region" description="Helical" evidence="1">
    <location>
        <begin position="96"/>
        <end position="119"/>
    </location>
</feature>
<gene>
    <name evidence="3" type="ORF">ACFFF8_23305</name>
</gene>
<evidence type="ECO:0000256" key="1">
    <source>
        <dbReference type="SAM" id="Phobius"/>
    </source>
</evidence>
<organism evidence="3 4">
    <name type="scientific">Novosphingobium clariflavum</name>
    <dbReference type="NCBI Taxonomy" id="2029884"/>
    <lineage>
        <taxon>Bacteria</taxon>
        <taxon>Pseudomonadati</taxon>
        <taxon>Pseudomonadota</taxon>
        <taxon>Alphaproteobacteria</taxon>
        <taxon>Sphingomonadales</taxon>
        <taxon>Sphingomonadaceae</taxon>
        <taxon>Novosphingobium</taxon>
    </lineage>
</organism>
<feature type="domain" description="Inositolphosphotransferase Aur1/Ipt1" evidence="2">
    <location>
        <begin position="122"/>
        <end position="308"/>
    </location>
</feature>
<protein>
    <submittedName>
        <fullName evidence="3">Phosphatase PAP2 family protein</fullName>
    </submittedName>
</protein>
<name>A0ABV6SE51_9SPHN</name>
<dbReference type="Pfam" id="PF14378">
    <property type="entry name" value="PAP2_3"/>
    <property type="match status" value="1"/>
</dbReference>
<feature type="transmembrane region" description="Helical" evidence="1">
    <location>
        <begin position="153"/>
        <end position="171"/>
    </location>
</feature>
<keyword evidence="1" id="KW-1133">Transmembrane helix</keyword>
<evidence type="ECO:0000313" key="3">
    <source>
        <dbReference type="EMBL" id="MFC0687521.1"/>
    </source>
</evidence>
<keyword evidence="4" id="KW-1185">Reference proteome</keyword>
<proteinExistence type="predicted"/>
<feature type="transmembrane region" description="Helical" evidence="1">
    <location>
        <begin position="60"/>
        <end position="76"/>
    </location>
</feature>